<gene>
    <name evidence="1" type="ORF">NCTC8258_04596</name>
</gene>
<proteinExistence type="predicted"/>
<sequence length="63" mass="7168">MVAVRSGHQLLAALRRHYLSSQLQHNLLLALHHLIQLILIFLDLAAQRIDIRLIIGELLLKLG</sequence>
<dbReference type="AlphaFoldDB" id="A0A379WDE2"/>
<organism evidence="1 2">
    <name type="scientific">Salmonella enterica I</name>
    <dbReference type="NCBI Taxonomy" id="59201"/>
    <lineage>
        <taxon>Bacteria</taxon>
        <taxon>Pseudomonadati</taxon>
        <taxon>Pseudomonadota</taxon>
        <taxon>Gammaproteobacteria</taxon>
        <taxon>Enterobacterales</taxon>
        <taxon>Enterobacteriaceae</taxon>
        <taxon>Salmonella</taxon>
    </lineage>
</organism>
<protein>
    <submittedName>
        <fullName evidence="1">Uncharacterized protein</fullName>
    </submittedName>
</protein>
<name>A0A379WDE2_SALET</name>
<dbReference type="Proteomes" id="UP000255509">
    <property type="component" value="Unassembled WGS sequence"/>
</dbReference>
<evidence type="ECO:0000313" key="1">
    <source>
        <dbReference type="EMBL" id="SUH16825.1"/>
    </source>
</evidence>
<accession>A0A379WDE2</accession>
<dbReference type="EMBL" id="UGXS01000004">
    <property type="protein sequence ID" value="SUH16825.1"/>
    <property type="molecule type" value="Genomic_DNA"/>
</dbReference>
<evidence type="ECO:0000313" key="2">
    <source>
        <dbReference type="Proteomes" id="UP000255509"/>
    </source>
</evidence>
<reference evidence="1 2" key="1">
    <citation type="submission" date="2018-06" db="EMBL/GenBank/DDBJ databases">
        <authorList>
            <consortium name="Pathogen Informatics"/>
            <person name="Doyle S."/>
        </authorList>
    </citation>
    <scope>NUCLEOTIDE SEQUENCE [LARGE SCALE GENOMIC DNA]</scope>
    <source>
        <strain evidence="1 2">NCTC8258</strain>
    </source>
</reference>